<feature type="transmembrane region" description="Helical" evidence="6">
    <location>
        <begin position="289"/>
        <end position="310"/>
    </location>
</feature>
<evidence type="ECO:0000256" key="6">
    <source>
        <dbReference type="SAM" id="Phobius"/>
    </source>
</evidence>
<evidence type="ECO:0000256" key="4">
    <source>
        <dbReference type="ARBA" id="ARBA00022989"/>
    </source>
</evidence>
<feature type="transmembrane region" description="Helical" evidence="6">
    <location>
        <begin position="55"/>
        <end position="75"/>
    </location>
</feature>
<feature type="domain" description="EamA" evidence="7">
    <location>
        <begin position="27"/>
        <end position="159"/>
    </location>
</feature>
<dbReference type="PANTHER" id="PTHR32322:SF18">
    <property type="entry name" value="S-ADENOSYLMETHIONINE_S-ADENOSYLHOMOCYSTEINE TRANSPORTER"/>
    <property type="match status" value="1"/>
</dbReference>
<feature type="transmembrane region" description="Helical" evidence="6">
    <location>
        <begin position="95"/>
        <end position="112"/>
    </location>
</feature>
<feature type="transmembrane region" description="Helical" evidence="6">
    <location>
        <begin position="236"/>
        <end position="256"/>
    </location>
</feature>
<evidence type="ECO:0000256" key="3">
    <source>
        <dbReference type="ARBA" id="ARBA00022692"/>
    </source>
</evidence>
<comment type="caution">
    <text evidence="8">The sequence shown here is derived from an EMBL/GenBank/DDBJ whole genome shotgun (WGS) entry which is preliminary data.</text>
</comment>
<dbReference type="Proteomes" id="UP000528964">
    <property type="component" value="Unassembled WGS sequence"/>
</dbReference>
<feature type="transmembrane region" description="Helical" evidence="6">
    <location>
        <begin position="263"/>
        <end position="283"/>
    </location>
</feature>
<evidence type="ECO:0000256" key="1">
    <source>
        <dbReference type="ARBA" id="ARBA00004651"/>
    </source>
</evidence>
<feature type="transmembrane region" description="Helical" evidence="6">
    <location>
        <begin position="118"/>
        <end position="135"/>
    </location>
</feature>
<dbReference type="InterPro" id="IPR037185">
    <property type="entry name" value="EmrE-like"/>
</dbReference>
<gene>
    <name evidence="8" type="ORF">GGR24_002844</name>
</gene>
<evidence type="ECO:0000313" key="9">
    <source>
        <dbReference type="Proteomes" id="UP000528964"/>
    </source>
</evidence>
<dbReference type="InterPro" id="IPR000620">
    <property type="entry name" value="EamA_dom"/>
</dbReference>
<comment type="subcellular location">
    <subcellularLocation>
        <location evidence="1">Cell membrane</location>
        <topology evidence="1">Multi-pass membrane protein</topology>
    </subcellularLocation>
</comment>
<feature type="transmembrane region" description="Helical" evidence="6">
    <location>
        <begin position="20"/>
        <end position="40"/>
    </location>
</feature>
<dbReference type="InterPro" id="IPR050638">
    <property type="entry name" value="AA-Vitamin_Transporters"/>
</dbReference>
<feature type="transmembrane region" description="Helical" evidence="6">
    <location>
        <begin position="168"/>
        <end position="188"/>
    </location>
</feature>
<sequence>MRHAALRPSVHSLALPDERALIRAGVGAACLLVASASWGFNWPAIKVISLETPPMFARGLAATAAAALLLGLAALRRDRLLPAPAQWRPLAWRSFTNVFAWMGFSALSIQWIRPSEGALLVYTMPLWAMLLSWAIEGVRPTAGALAALAIAAVGVTVILGGSGLELTAARLPGVLFAVAAAALFGLGAVTARRPLALPALTATAWQLALGGVALAAASLACETQPAAPLSAAGVCAWVYMALGPMAVGYLAWFAAVRALPASVAATGMLMAPLWAAVGSFLVLGDRFTAVEALGFAATLGGVALALAPGLRRSAAPPRAEPVSA</sequence>
<evidence type="ECO:0000259" key="7">
    <source>
        <dbReference type="Pfam" id="PF00892"/>
    </source>
</evidence>
<dbReference type="AlphaFoldDB" id="A0A7W6D192"/>
<feature type="transmembrane region" description="Helical" evidence="6">
    <location>
        <begin position="195"/>
        <end position="216"/>
    </location>
</feature>
<evidence type="ECO:0000256" key="2">
    <source>
        <dbReference type="ARBA" id="ARBA00022475"/>
    </source>
</evidence>
<name>A0A7W6D192_9HYPH</name>
<dbReference type="RefSeq" id="WP_183395999.1">
    <property type="nucleotide sequence ID" value="NZ_JACIDR010000004.1"/>
</dbReference>
<dbReference type="PANTHER" id="PTHR32322">
    <property type="entry name" value="INNER MEMBRANE TRANSPORTER"/>
    <property type="match status" value="1"/>
</dbReference>
<dbReference type="EMBL" id="JACIDR010000004">
    <property type="protein sequence ID" value="MBB3974167.1"/>
    <property type="molecule type" value="Genomic_DNA"/>
</dbReference>
<evidence type="ECO:0000313" key="8">
    <source>
        <dbReference type="EMBL" id="MBB3974167.1"/>
    </source>
</evidence>
<keyword evidence="5 6" id="KW-0472">Membrane</keyword>
<dbReference type="SUPFAM" id="SSF103481">
    <property type="entry name" value="Multidrug resistance efflux transporter EmrE"/>
    <property type="match status" value="2"/>
</dbReference>
<proteinExistence type="predicted"/>
<organism evidence="8 9">
    <name type="scientific">Hansschlegelia beijingensis</name>
    <dbReference type="NCBI Taxonomy" id="1133344"/>
    <lineage>
        <taxon>Bacteria</taxon>
        <taxon>Pseudomonadati</taxon>
        <taxon>Pseudomonadota</taxon>
        <taxon>Alphaproteobacteria</taxon>
        <taxon>Hyphomicrobiales</taxon>
        <taxon>Methylopilaceae</taxon>
        <taxon>Hansschlegelia</taxon>
    </lineage>
</organism>
<dbReference type="Pfam" id="PF00892">
    <property type="entry name" value="EamA"/>
    <property type="match status" value="2"/>
</dbReference>
<keyword evidence="4 6" id="KW-1133">Transmembrane helix</keyword>
<protein>
    <submittedName>
        <fullName evidence="8">Drug/metabolite transporter (DMT)-like permease</fullName>
    </submittedName>
</protein>
<feature type="domain" description="EamA" evidence="7">
    <location>
        <begin position="172"/>
        <end position="306"/>
    </location>
</feature>
<keyword evidence="9" id="KW-1185">Reference proteome</keyword>
<evidence type="ECO:0000256" key="5">
    <source>
        <dbReference type="ARBA" id="ARBA00023136"/>
    </source>
</evidence>
<keyword evidence="3 6" id="KW-0812">Transmembrane</keyword>
<reference evidence="8 9" key="1">
    <citation type="submission" date="2020-08" db="EMBL/GenBank/DDBJ databases">
        <title>Genomic Encyclopedia of Type Strains, Phase IV (KMG-IV): sequencing the most valuable type-strain genomes for metagenomic binning, comparative biology and taxonomic classification.</title>
        <authorList>
            <person name="Goeker M."/>
        </authorList>
    </citation>
    <scope>NUCLEOTIDE SEQUENCE [LARGE SCALE GENOMIC DNA]</scope>
    <source>
        <strain evidence="8 9">DSM 25481</strain>
    </source>
</reference>
<dbReference type="GO" id="GO:0005886">
    <property type="term" value="C:plasma membrane"/>
    <property type="evidence" value="ECO:0007669"/>
    <property type="project" value="UniProtKB-SubCell"/>
</dbReference>
<keyword evidence="2" id="KW-1003">Cell membrane</keyword>
<feature type="transmembrane region" description="Helical" evidence="6">
    <location>
        <begin position="142"/>
        <end position="162"/>
    </location>
</feature>
<accession>A0A7W6D192</accession>